<dbReference type="SUPFAM" id="SSF48179">
    <property type="entry name" value="6-phosphogluconate dehydrogenase C-terminal domain-like"/>
    <property type="match status" value="1"/>
</dbReference>
<dbReference type="EMBL" id="CAFBNF010000319">
    <property type="protein sequence ID" value="CAB4962460.1"/>
    <property type="molecule type" value="Genomic_DNA"/>
</dbReference>
<dbReference type="InterPro" id="IPR013752">
    <property type="entry name" value="KPA_reductase"/>
</dbReference>
<comment type="similarity">
    <text evidence="1">Belongs to the ketopantoate reductase family.</text>
</comment>
<dbReference type="NCBIfam" id="TIGR00745">
    <property type="entry name" value="apbA_panE"/>
    <property type="match status" value="1"/>
</dbReference>
<name>A0A6J7L2S5_9ZZZZ</name>
<dbReference type="InterPro" id="IPR013328">
    <property type="entry name" value="6PGD_dom2"/>
</dbReference>
<dbReference type="Pfam" id="PF08546">
    <property type="entry name" value="ApbA_C"/>
    <property type="match status" value="1"/>
</dbReference>
<dbReference type="Pfam" id="PF02558">
    <property type="entry name" value="ApbA"/>
    <property type="match status" value="1"/>
</dbReference>
<dbReference type="InterPro" id="IPR036291">
    <property type="entry name" value="NAD(P)-bd_dom_sf"/>
</dbReference>
<dbReference type="InterPro" id="IPR003710">
    <property type="entry name" value="ApbA"/>
</dbReference>
<evidence type="ECO:0000256" key="2">
    <source>
        <dbReference type="ARBA" id="ARBA00022857"/>
    </source>
</evidence>
<dbReference type="Gene3D" id="1.10.1040.10">
    <property type="entry name" value="N-(1-d-carboxylethyl)-l-norvaline Dehydrogenase, domain 2"/>
    <property type="match status" value="1"/>
</dbReference>
<keyword evidence="2" id="KW-0521">NADP</keyword>
<dbReference type="GO" id="GO:0008677">
    <property type="term" value="F:2-dehydropantoate 2-reductase activity"/>
    <property type="evidence" value="ECO:0007669"/>
    <property type="project" value="InterPro"/>
</dbReference>
<feature type="domain" description="Ketopantoate reductase N-terminal" evidence="4">
    <location>
        <begin position="5"/>
        <end position="152"/>
    </location>
</feature>
<evidence type="ECO:0000256" key="1">
    <source>
        <dbReference type="ARBA" id="ARBA00007870"/>
    </source>
</evidence>
<protein>
    <submittedName>
        <fullName evidence="6">Unannotated protein</fullName>
    </submittedName>
</protein>
<evidence type="ECO:0000259" key="4">
    <source>
        <dbReference type="Pfam" id="PF02558"/>
    </source>
</evidence>
<keyword evidence="3" id="KW-0560">Oxidoreductase</keyword>
<proteinExistence type="inferred from homology"/>
<gene>
    <name evidence="6" type="ORF">UFOPK3773_02080</name>
</gene>
<evidence type="ECO:0000256" key="3">
    <source>
        <dbReference type="ARBA" id="ARBA00023002"/>
    </source>
</evidence>
<dbReference type="GO" id="GO:0005737">
    <property type="term" value="C:cytoplasm"/>
    <property type="evidence" value="ECO:0007669"/>
    <property type="project" value="TreeGrafter"/>
</dbReference>
<accession>A0A6J7L2S5</accession>
<dbReference type="PANTHER" id="PTHR21708">
    <property type="entry name" value="PROBABLE 2-DEHYDROPANTOATE 2-REDUCTASE"/>
    <property type="match status" value="1"/>
</dbReference>
<feature type="domain" description="Ketopantoate reductase C-terminal" evidence="5">
    <location>
        <begin position="178"/>
        <end position="317"/>
    </location>
</feature>
<dbReference type="AlphaFoldDB" id="A0A6J7L2S5"/>
<dbReference type="InterPro" id="IPR008927">
    <property type="entry name" value="6-PGluconate_DH-like_C_sf"/>
</dbReference>
<dbReference type="InterPro" id="IPR051402">
    <property type="entry name" value="KPR-Related"/>
</dbReference>
<dbReference type="Gene3D" id="3.40.50.720">
    <property type="entry name" value="NAD(P)-binding Rossmann-like Domain"/>
    <property type="match status" value="1"/>
</dbReference>
<dbReference type="PANTHER" id="PTHR21708:SF26">
    <property type="entry name" value="2-DEHYDROPANTOATE 2-REDUCTASE"/>
    <property type="match status" value="1"/>
</dbReference>
<evidence type="ECO:0000313" key="6">
    <source>
        <dbReference type="EMBL" id="CAB4962460.1"/>
    </source>
</evidence>
<dbReference type="SUPFAM" id="SSF51735">
    <property type="entry name" value="NAD(P)-binding Rossmann-fold domains"/>
    <property type="match status" value="1"/>
</dbReference>
<sequence length="338" mass="35565">MTDRVLIVGAGAIGGVTAARLTRAGCDVTVLDAHVEHARLMTDPGLLFDELGTESLVALNAVSSADALVGPFDFALVFLKAPYIEVALSPLLERGLVEHYVSFGNGLVQQRVLEVVGAERFMVGIVEWGATNLGPGHVRQTTVAPFFVGESDGTVTARLERLARVLEHAGDVKMSTDVYGQVWAKLLLNSTFSGLGAVSGMVYADVMREPHGHELAFALWTEGHRVASTLGVTLDNVAGVNADRLVVRDDSDVPGAEEALAELMARLGPTKASMLQDLERGAATEVDVINGGVVLEASRLGLPAPLNQGIVDLVHACEAGARSPGPDALDVLHQILAQ</sequence>
<dbReference type="GO" id="GO:0015940">
    <property type="term" value="P:pantothenate biosynthetic process"/>
    <property type="evidence" value="ECO:0007669"/>
    <property type="project" value="InterPro"/>
</dbReference>
<reference evidence="6" key="1">
    <citation type="submission" date="2020-05" db="EMBL/GenBank/DDBJ databases">
        <authorList>
            <person name="Chiriac C."/>
            <person name="Salcher M."/>
            <person name="Ghai R."/>
            <person name="Kavagutti S V."/>
        </authorList>
    </citation>
    <scope>NUCLEOTIDE SEQUENCE</scope>
</reference>
<organism evidence="6">
    <name type="scientific">freshwater metagenome</name>
    <dbReference type="NCBI Taxonomy" id="449393"/>
    <lineage>
        <taxon>unclassified sequences</taxon>
        <taxon>metagenomes</taxon>
        <taxon>ecological metagenomes</taxon>
    </lineage>
</organism>
<dbReference type="InterPro" id="IPR013332">
    <property type="entry name" value="KPR_N"/>
</dbReference>
<evidence type="ECO:0000259" key="5">
    <source>
        <dbReference type="Pfam" id="PF08546"/>
    </source>
</evidence>